<dbReference type="AlphaFoldDB" id="A0A9P7EBQ4"/>
<evidence type="ECO:0000313" key="3">
    <source>
        <dbReference type="Proteomes" id="UP000807769"/>
    </source>
</evidence>
<feature type="transmembrane region" description="Helical" evidence="1">
    <location>
        <begin position="38"/>
        <end position="59"/>
    </location>
</feature>
<keyword evidence="1" id="KW-0472">Membrane</keyword>
<dbReference type="GeneID" id="64636560"/>
<proteinExistence type="predicted"/>
<organism evidence="2 3">
    <name type="scientific">Suillus subaureus</name>
    <dbReference type="NCBI Taxonomy" id="48587"/>
    <lineage>
        <taxon>Eukaryota</taxon>
        <taxon>Fungi</taxon>
        <taxon>Dikarya</taxon>
        <taxon>Basidiomycota</taxon>
        <taxon>Agaricomycotina</taxon>
        <taxon>Agaricomycetes</taxon>
        <taxon>Agaricomycetidae</taxon>
        <taxon>Boletales</taxon>
        <taxon>Suillineae</taxon>
        <taxon>Suillaceae</taxon>
        <taxon>Suillus</taxon>
    </lineage>
</organism>
<keyword evidence="1" id="KW-0812">Transmembrane</keyword>
<gene>
    <name evidence="2" type="ORF">BJ212DRAFT_166448</name>
</gene>
<feature type="transmembrane region" description="Helical" evidence="1">
    <location>
        <begin position="71"/>
        <end position="94"/>
    </location>
</feature>
<evidence type="ECO:0000313" key="2">
    <source>
        <dbReference type="EMBL" id="KAG1816662.1"/>
    </source>
</evidence>
<reference evidence="2" key="1">
    <citation type="journal article" date="2020" name="New Phytol.">
        <title>Comparative genomics reveals dynamic genome evolution in host specialist ectomycorrhizal fungi.</title>
        <authorList>
            <person name="Lofgren L.A."/>
            <person name="Nguyen N.H."/>
            <person name="Vilgalys R."/>
            <person name="Ruytinx J."/>
            <person name="Liao H.L."/>
            <person name="Branco S."/>
            <person name="Kuo A."/>
            <person name="LaButti K."/>
            <person name="Lipzen A."/>
            <person name="Andreopoulos W."/>
            <person name="Pangilinan J."/>
            <person name="Riley R."/>
            <person name="Hundley H."/>
            <person name="Na H."/>
            <person name="Barry K."/>
            <person name="Grigoriev I.V."/>
            <person name="Stajich J.E."/>
            <person name="Kennedy P.G."/>
        </authorList>
    </citation>
    <scope>NUCLEOTIDE SEQUENCE</scope>
    <source>
        <strain evidence="2">MN1</strain>
    </source>
</reference>
<dbReference type="RefSeq" id="XP_041193222.1">
    <property type="nucleotide sequence ID" value="XM_041342544.1"/>
</dbReference>
<name>A0A9P7EBQ4_9AGAM</name>
<keyword evidence="1" id="KW-1133">Transmembrane helix</keyword>
<comment type="caution">
    <text evidence="2">The sequence shown here is derived from an EMBL/GenBank/DDBJ whole genome shotgun (WGS) entry which is preliminary data.</text>
</comment>
<accession>A0A9P7EBQ4</accession>
<dbReference type="EMBL" id="JABBWG010000015">
    <property type="protein sequence ID" value="KAG1816662.1"/>
    <property type="molecule type" value="Genomic_DNA"/>
</dbReference>
<sequence length="99" mass="10563">MPLPLNQMTASPSQERGPRHGCSCRVSNAILSGASNQVFLYASAFDSLIFYLVVVAVISPTPSPYQSSLPTSFILAVLVSGLCTVRLVTSCILVRFQNG</sequence>
<keyword evidence="3" id="KW-1185">Reference proteome</keyword>
<protein>
    <submittedName>
        <fullName evidence="2">Uncharacterized protein</fullName>
    </submittedName>
</protein>
<evidence type="ECO:0000256" key="1">
    <source>
        <dbReference type="SAM" id="Phobius"/>
    </source>
</evidence>
<dbReference type="Proteomes" id="UP000807769">
    <property type="component" value="Unassembled WGS sequence"/>
</dbReference>